<dbReference type="AlphaFoldDB" id="A0A810Q070"/>
<dbReference type="Gene3D" id="1.10.10.1850">
    <property type="entry name" value="Sporulation protein-like"/>
    <property type="match status" value="1"/>
</dbReference>
<dbReference type="InterPro" id="IPR041965">
    <property type="entry name" value="TTRAP_sf"/>
</dbReference>
<dbReference type="Proteomes" id="UP000681343">
    <property type="component" value="Plasmid pMM35_01"/>
</dbReference>
<dbReference type="KEGG" id="vfa:MM35RIKEN_20170"/>
<geneLocation type="plasmid" evidence="1 2">
    <name>pMM35_01</name>
</geneLocation>
<dbReference type="InterPro" id="IPR025468">
    <property type="entry name" value="TTRAP"/>
</dbReference>
<sequence length="72" mass="8301">MNNVPFTIEEENLICIYHKHDRRRTIAAISDALPDMDADMRPLAEQTIHKLHNITDAAFEETQFTMTLSDAE</sequence>
<accession>A0A810Q070</accession>
<protein>
    <recommendedName>
        <fullName evidence="3">Tranposon-transfer assisting protein</fullName>
    </recommendedName>
</protein>
<dbReference type="EMBL" id="AP023416">
    <property type="protein sequence ID" value="BCK79825.1"/>
    <property type="molecule type" value="Genomic_DNA"/>
</dbReference>
<proteinExistence type="predicted"/>
<evidence type="ECO:0008006" key="3">
    <source>
        <dbReference type="Google" id="ProtNLM"/>
    </source>
</evidence>
<keyword evidence="1" id="KW-0614">Plasmid</keyword>
<reference evidence="1" key="1">
    <citation type="submission" date="2020-09" db="EMBL/GenBank/DDBJ databases">
        <title>New species isolated from human feces.</title>
        <authorList>
            <person name="Kitahara M."/>
            <person name="Shigeno Y."/>
            <person name="Shime M."/>
            <person name="Matsumoto Y."/>
            <person name="Nakamura S."/>
            <person name="Motooka D."/>
            <person name="Fukuoka S."/>
            <person name="Nishikawa H."/>
            <person name="Benno Y."/>
        </authorList>
    </citation>
    <scope>NUCLEOTIDE SEQUENCE</scope>
    <source>
        <strain evidence="1">MM35</strain>
        <plasmid evidence="1">pMM35_01</plasmid>
    </source>
</reference>
<evidence type="ECO:0000313" key="2">
    <source>
        <dbReference type="Proteomes" id="UP000681343"/>
    </source>
</evidence>
<dbReference type="Pfam" id="PF14203">
    <property type="entry name" value="TTRAP"/>
    <property type="match status" value="1"/>
</dbReference>
<dbReference type="RefSeq" id="WP_212821626.1">
    <property type="nucleotide sequence ID" value="NZ_AP023416.1"/>
</dbReference>
<name>A0A810Q070_9FIRM</name>
<evidence type="ECO:0000313" key="1">
    <source>
        <dbReference type="EMBL" id="BCK79825.1"/>
    </source>
</evidence>
<keyword evidence="2" id="KW-1185">Reference proteome</keyword>
<organism evidence="1 2">
    <name type="scientific">Vescimonas fastidiosa</name>
    <dbReference type="NCBI Taxonomy" id="2714353"/>
    <lineage>
        <taxon>Bacteria</taxon>
        <taxon>Bacillati</taxon>
        <taxon>Bacillota</taxon>
        <taxon>Clostridia</taxon>
        <taxon>Eubacteriales</taxon>
        <taxon>Oscillospiraceae</taxon>
        <taxon>Vescimonas</taxon>
    </lineage>
</organism>
<gene>
    <name evidence="1" type="ORF">MM35RIKEN_20170</name>
</gene>